<feature type="chain" id="PRO_5009290268" evidence="1">
    <location>
        <begin position="21"/>
        <end position="215"/>
    </location>
</feature>
<evidence type="ECO:0000313" key="2">
    <source>
        <dbReference type="EMBL" id="SEG20132.1"/>
    </source>
</evidence>
<organism evidence="2 3">
    <name type="scientific">Marinobacterium lutimaris</name>
    <dbReference type="NCBI Taxonomy" id="568106"/>
    <lineage>
        <taxon>Bacteria</taxon>
        <taxon>Pseudomonadati</taxon>
        <taxon>Pseudomonadota</taxon>
        <taxon>Gammaproteobacteria</taxon>
        <taxon>Oceanospirillales</taxon>
        <taxon>Oceanospirillaceae</taxon>
        <taxon>Marinobacterium</taxon>
    </lineage>
</organism>
<evidence type="ECO:0000313" key="3">
    <source>
        <dbReference type="Proteomes" id="UP000236745"/>
    </source>
</evidence>
<reference evidence="2 3" key="1">
    <citation type="submission" date="2016-10" db="EMBL/GenBank/DDBJ databases">
        <authorList>
            <person name="de Groot N.N."/>
        </authorList>
    </citation>
    <scope>NUCLEOTIDE SEQUENCE [LARGE SCALE GENOMIC DNA]</scope>
    <source>
        <strain evidence="2 3">DSM 22012</strain>
    </source>
</reference>
<name>A0A1H5Y8H6_9GAMM</name>
<protein>
    <submittedName>
        <fullName evidence="2">Uncharacterized protein</fullName>
    </submittedName>
</protein>
<gene>
    <name evidence="2" type="ORF">SAMN05444390_1011654</name>
</gene>
<feature type="signal peptide" evidence="1">
    <location>
        <begin position="1"/>
        <end position="20"/>
    </location>
</feature>
<dbReference type="EMBL" id="FNVQ01000001">
    <property type="protein sequence ID" value="SEG20132.1"/>
    <property type="molecule type" value="Genomic_DNA"/>
</dbReference>
<proteinExistence type="predicted"/>
<dbReference type="AlphaFoldDB" id="A0A1H5Y8H6"/>
<dbReference type="Proteomes" id="UP000236745">
    <property type="component" value="Unassembled WGS sequence"/>
</dbReference>
<keyword evidence="3" id="KW-1185">Reference proteome</keyword>
<dbReference type="RefSeq" id="WP_104002535.1">
    <property type="nucleotide sequence ID" value="NZ_FNVQ01000001.1"/>
</dbReference>
<accession>A0A1H5Y8H6</accession>
<evidence type="ECO:0000256" key="1">
    <source>
        <dbReference type="SAM" id="SignalP"/>
    </source>
</evidence>
<sequence>MARKYGMDFYSTLITAPVLAADSAISVGTAPDALASGDFYRFLVCREETVNGKVVMTRAELIDWAYDGTVTRGVDGTIALDWEVGDIMRLVVTASTLDSIPDVSGLMTTSGGTLVDGTITEFAETINAASGATLDRGTGGKQKLTLAANTTLDLTDLGAGQSVSYKVIGGDTYALGYTGLGHWSNGTTPELKATHYLEFTHDGDEVVGFDCGGWS</sequence>
<keyword evidence="1" id="KW-0732">Signal</keyword>